<keyword evidence="3" id="KW-1185">Reference proteome</keyword>
<feature type="region of interest" description="Disordered" evidence="1">
    <location>
        <begin position="95"/>
        <end position="114"/>
    </location>
</feature>
<feature type="signal peptide" evidence="2">
    <location>
        <begin position="1"/>
        <end position="18"/>
    </location>
</feature>
<evidence type="ECO:0000313" key="3">
    <source>
        <dbReference type="Proteomes" id="UP000694865"/>
    </source>
</evidence>
<evidence type="ECO:0000256" key="1">
    <source>
        <dbReference type="SAM" id="MobiDB-lite"/>
    </source>
</evidence>
<organism evidence="3 4">
    <name type="scientific">Saccoglossus kowalevskii</name>
    <name type="common">Acorn worm</name>
    <dbReference type="NCBI Taxonomy" id="10224"/>
    <lineage>
        <taxon>Eukaryota</taxon>
        <taxon>Metazoa</taxon>
        <taxon>Hemichordata</taxon>
        <taxon>Enteropneusta</taxon>
        <taxon>Harrimaniidae</taxon>
        <taxon>Saccoglossus</taxon>
    </lineage>
</organism>
<dbReference type="GeneID" id="102802980"/>
<dbReference type="Proteomes" id="UP000694865">
    <property type="component" value="Unplaced"/>
</dbReference>
<feature type="region of interest" description="Disordered" evidence="1">
    <location>
        <begin position="169"/>
        <end position="189"/>
    </location>
</feature>
<sequence>MKIFILLVLCLTVFSTWSIPVQTDNTKKAETENPSPSQTVQLLQKKLVDLQTNLQRLGVTIDAAEHSETDYETVDPVAEQLAHAMGFRLSKYDEVETNSEQTGSHDPPPIDTTETKTVHISDDKVIQETVVAEEEIGLTSDEAHLFEMLKEKVSGKRRGNVLRSFLEESIGQHQEKTDDDNERNVKEAAELSDEIEDLKASDLSEAAPSNDNPSQSAIPDIEAEVSLAEEKPHSDTEVGPVHAQLEDVESKILHELKEASERGISLNDLIDDVTAKEKAALEKETYELAEQLSATRRELEKMQRTSN</sequence>
<dbReference type="RefSeq" id="XP_006820331.1">
    <property type="nucleotide sequence ID" value="XM_006820268.1"/>
</dbReference>
<gene>
    <name evidence="4" type="primary">LOC102802980</name>
</gene>
<protein>
    <submittedName>
        <fullName evidence="4">Myosin-3-like</fullName>
    </submittedName>
</protein>
<accession>A0ABM0MJZ0</accession>
<reference evidence="4" key="1">
    <citation type="submission" date="2025-08" db="UniProtKB">
        <authorList>
            <consortium name="RefSeq"/>
        </authorList>
    </citation>
    <scope>IDENTIFICATION</scope>
    <source>
        <tissue evidence="4">Testes</tissue>
    </source>
</reference>
<evidence type="ECO:0000256" key="2">
    <source>
        <dbReference type="SAM" id="SignalP"/>
    </source>
</evidence>
<name>A0ABM0MJZ0_SACKO</name>
<feature type="chain" id="PRO_5046372608" evidence="2">
    <location>
        <begin position="19"/>
        <end position="307"/>
    </location>
</feature>
<evidence type="ECO:0000313" key="4">
    <source>
        <dbReference type="RefSeq" id="XP_006820331.1"/>
    </source>
</evidence>
<proteinExistence type="predicted"/>
<keyword evidence="2" id="KW-0732">Signal</keyword>